<evidence type="ECO:0000313" key="3">
    <source>
        <dbReference type="Proteomes" id="UP000053317"/>
    </source>
</evidence>
<reference evidence="2 3" key="1">
    <citation type="submission" date="2015-05" db="EMBL/GenBank/DDBJ databases">
        <title>Distinctive expansion of gene families associated with plant cell wall degradation and secondary metabolism in the genomes of grapevine trunk pathogens.</title>
        <authorList>
            <person name="Lawrence D.P."/>
            <person name="Travadon R."/>
            <person name="Rolshausen P.E."/>
            <person name="Baumgartner K."/>
        </authorList>
    </citation>
    <scope>NUCLEOTIDE SEQUENCE [LARGE SCALE GENOMIC DNA]</scope>
    <source>
        <strain evidence="2">UCRPC4</strain>
    </source>
</reference>
<evidence type="ECO:0000256" key="1">
    <source>
        <dbReference type="SAM" id="MobiDB-lite"/>
    </source>
</evidence>
<gene>
    <name evidence="2" type="ORF">UCRPC4_g05193</name>
</gene>
<name>A0A0G2GMA5_PHACM</name>
<accession>A0A0G2GMA5</accession>
<dbReference type="Proteomes" id="UP000053317">
    <property type="component" value="Unassembled WGS sequence"/>
</dbReference>
<comment type="caution">
    <text evidence="2">The sequence shown here is derived from an EMBL/GenBank/DDBJ whole genome shotgun (WGS) entry which is preliminary data.</text>
</comment>
<protein>
    <submittedName>
        <fullName evidence="2">Putative restriction of telomere capping protein 5</fullName>
    </submittedName>
</protein>
<dbReference type="EMBL" id="LCWF01000133">
    <property type="protein sequence ID" value="KKY17990.1"/>
    <property type="molecule type" value="Genomic_DNA"/>
</dbReference>
<proteinExistence type="predicted"/>
<organism evidence="2 3">
    <name type="scientific">Phaeomoniella chlamydospora</name>
    <name type="common">Phaeoacremonium chlamydosporum</name>
    <dbReference type="NCBI Taxonomy" id="158046"/>
    <lineage>
        <taxon>Eukaryota</taxon>
        <taxon>Fungi</taxon>
        <taxon>Dikarya</taxon>
        <taxon>Ascomycota</taxon>
        <taxon>Pezizomycotina</taxon>
        <taxon>Eurotiomycetes</taxon>
        <taxon>Chaetothyriomycetidae</taxon>
        <taxon>Phaeomoniellales</taxon>
        <taxon>Phaeomoniellaceae</taxon>
        <taxon>Phaeomoniella</taxon>
    </lineage>
</organism>
<reference evidence="2 3" key="2">
    <citation type="submission" date="2015-05" db="EMBL/GenBank/DDBJ databases">
        <authorList>
            <person name="Morales-Cruz A."/>
            <person name="Amrine K.C."/>
            <person name="Cantu D."/>
        </authorList>
    </citation>
    <scope>NUCLEOTIDE SEQUENCE [LARGE SCALE GENOMIC DNA]</scope>
    <source>
        <strain evidence="2">UCRPC4</strain>
    </source>
</reference>
<sequence>MGQSQSIDGPLHQATPEHLSHELAVRFATKCFTPLELSHFKDNFKTLADENDGLKYWKEETLCRFLCLPDVLGAGPVVYQMATYIGAFPFPSLAPSILTLEATVKVVVIMTERYNRILKRGRKDRIKLLFRSLAVFDRRMSTPAQEEEKPSMEALVEDQKPDDMVDTNGSTKDGRSHVAGFAIDEPVDNVDEDEDDDELALAALDSLDAIEVFKSDQRVDRKIHHAQIPVDNFRPLVLLLLALSALEPQDNIARYGEVLTTKRVQQLKTEVDSVMAAFSPDPISKVPGPISLQIDTDLSSAELTYTPDEGAGAFLRDPCLPQLSHEAGASSKGTFKLPPKLTLDISTLSIYGLSTPDPDQEGDDELTKQKKSLAWEEAEAERRRGINFGGDQEGARALLEMAGIVGQNRSGGSMG</sequence>
<keyword evidence="3" id="KW-1185">Reference proteome</keyword>
<evidence type="ECO:0000313" key="2">
    <source>
        <dbReference type="EMBL" id="KKY17990.1"/>
    </source>
</evidence>
<feature type="region of interest" description="Disordered" evidence="1">
    <location>
        <begin position="354"/>
        <end position="389"/>
    </location>
</feature>
<dbReference type="AlphaFoldDB" id="A0A0G2GMA5"/>
<dbReference type="OrthoDB" id="289228at2759"/>